<dbReference type="OrthoDB" id="9796578at2"/>
<comment type="caution">
    <text evidence="4">The sequence shown here is derived from an EMBL/GenBank/DDBJ whole genome shotgun (WGS) entry which is preliminary data.</text>
</comment>
<dbReference type="Gene3D" id="3.30.1070.10">
    <property type="entry name" value="Cell division topological specificity factor MinE"/>
    <property type="match status" value="1"/>
</dbReference>
<evidence type="ECO:0000256" key="2">
    <source>
        <dbReference type="ARBA" id="ARBA00025265"/>
    </source>
</evidence>
<dbReference type="Proteomes" id="UP000463470">
    <property type="component" value="Unassembled WGS sequence"/>
</dbReference>
<accession>A0A845L0U6</accession>
<dbReference type="Pfam" id="PF03776">
    <property type="entry name" value="MinE"/>
    <property type="match status" value="1"/>
</dbReference>
<dbReference type="HAMAP" id="MF_00262">
    <property type="entry name" value="MinE"/>
    <property type="match status" value="1"/>
</dbReference>
<dbReference type="AlphaFoldDB" id="A0A845L0U6"/>
<proteinExistence type="inferred from homology"/>
<comment type="function">
    <text evidence="2 3">Prevents the cell division inhibition by proteins MinC and MinD at internal division sites while permitting inhibition at polar sites. This ensures cell division at the proper site by restricting the formation of a division septum at the midpoint of the long axis of the cell.</text>
</comment>
<evidence type="ECO:0000256" key="1">
    <source>
        <dbReference type="ARBA" id="ARBA00008168"/>
    </source>
</evidence>
<dbReference type="InterPro" id="IPR005527">
    <property type="entry name" value="MinE"/>
</dbReference>
<keyword evidence="3 4" id="KW-0132">Cell division</keyword>
<evidence type="ECO:0000313" key="4">
    <source>
        <dbReference type="EMBL" id="MZP30142.1"/>
    </source>
</evidence>
<organism evidence="4 5">
    <name type="scientific">Heliomicrobium undosum</name>
    <dbReference type="NCBI Taxonomy" id="121734"/>
    <lineage>
        <taxon>Bacteria</taxon>
        <taxon>Bacillati</taxon>
        <taxon>Bacillota</taxon>
        <taxon>Clostridia</taxon>
        <taxon>Eubacteriales</taxon>
        <taxon>Heliobacteriaceae</taxon>
        <taxon>Heliomicrobium</taxon>
    </lineage>
</organism>
<dbReference type="NCBIfam" id="TIGR01215">
    <property type="entry name" value="minE"/>
    <property type="match status" value="1"/>
</dbReference>
<sequence>MLDFLNRMFSRDGGNSKNIAKERLRLVLVHDRSSVSPEIMEALKEDLIKVISSYLEIDERSLEVNLNNDEASVALVANIPVLGLKRRNV</sequence>
<dbReference type="GO" id="GO:0032955">
    <property type="term" value="P:regulation of division septum assembly"/>
    <property type="evidence" value="ECO:0007669"/>
    <property type="project" value="InterPro"/>
</dbReference>
<keyword evidence="5" id="KW-1185">Reference proteome</keyword>
<protein>
    <recommendedName>
        <fullName evidence="3">Cell division topological specificity factor</fullName>
    </recommendedName>
</protein>
<name>A0A845L0U6_9FIRM</name>
<comment type="similarity">
    <text evidence="1 3">Belongs to the MinE family.</text>
</comment>
<dbReference type="SUPFAM" id="SSF55229">
    <property type="entry name" value="Cell division protein MinE topological specificity domain"/>
    <property type="match status" value="1"/>
</dbReference>
<dbReference type="InterPro" id="IPR036707">
    <property type="entry name" value="MinE_sf"/>
</dbReference>
<reference evidence="4 5" key="1">
    <citation type="submission" date="2020-01" db="EMBL/GenBank/DDBJ databases">
        <title>Whole-genome sequence of Heliobacterium undosum DSM 13378.</title>
        <authorList>
            <person name="Kyndt J.A."/>
            <person name="Meyer T.E."/>
        </authorList>
    </citation>
    <scope>NUCLEOTIDE SEQUENCE [LARGE SCALE GENOMIC DNA]</scope>
    <source>
        <strain evidence="4 5">DSM 13378</strain>
    </source>
</reference>
<evidence type="ECO:0000313" key="5">
    <source>
        <dbReference type="Proteomes" id="UP000463470"/>
    </source>
</evidence>
<dbReference type="EMBL" id="WXEY01000010">
    <property type="protein sequence ID" value="MZP30142.1"/>
    <property type="molecule type" value="Genomic_DNA"/>
</dbReference>
<dbReference type="RefSeq" id="WP_161258739.1">
    <property type="nucleotide sequence ID" value="NZ_WXEY01000010.1"/>
</dbReference>
<gene>
    <name evidence="3 4" type="primary">minE</name>
    <name evidence="4" type="ORF">GTO91_10525</name>
</gene>
<dbReference type="GO" id="GO:0051301">
    <property type="term" value="P:cell division"/>
    <property type="evidence" value="ECO:0007669"/>
    <property type="project" value="UniProtKB-KW"/>
</dbReference>
<keyword evidence="3" id="KW-0131">Cell cycle</keyword>
<evidence type="ECO:0000256" key="3">
    <source>
        <dbReference type="HAMAP-Rule" id="MF_00262"/>
    </source>
</evidence>